<reference evidence="3" key="1">
    <citation type="submission" date="2021-07" db="EMBL/GenBank/DDBJ databases">
        <title>Draft genome of Mortierella alpina, strain LL118, isolated from an aspen leaf litter sample.</title>
        <authorList>
            <person name="Yang S."/>
            <person name="Vinatzer B.A."/>
        </authorList>
    </citation>
    <scope>NUCLEOTIDE SEQUENCE</scope>
    <source>
        <strain evidence="3">LL118</strain>
    </source>
</reference>
<comment type="caution">
    <text evidence="3">The sequence shown here is derived from an EMBL/GenBank/DDBJ whole genome shotgun (WGS) entry which is preliminary data.</text>
</comment>
<dbReference type="InterPro" id="IPR045358">
    <property type="entry name" value="Ty3_capsid"/>
</dbReference>
<protein>
    <recommendedName>
        <fullName evidence="2">Ty3 transposon capsid-like protein domain-containing protein</fullName>
    </recommendedName>
</protein>
<evidence type="ECO:0000259" key="2">
    <source>
        <dbReference type="Pfam" id="PF19259"/>
    </source>
</evidence>
<dbReference type="Pfam" id="PF19259">
    <property type="entry name" value="Ty3_capsid"/>
    <property type="match status" value="1"/>
</dbReference>
<dbReference type="PANTHER" id="PTHR33223">
    <property type="entry name" value="CCHC-TYPE DOMAIN-CONTAINING PROTEIN"/>
    <property type="match status" value="1"/>
</dbReference>
<feature type="compositionally biased region" description="Basic residues" evidence="1">
    <location>
        <begin position="231"/>
        <end position="240"/>
    </location>
</feature>
<organism evidence="3 4">
    <name type="scientific">Mortierella alpina</name>
    <name type="common">Oleaginous fungus</name>
    <name type="synonym">Mortierella renispora</name>
    <dbReference type="NCBI Taxonomy" id="64518"/>
    <lineage>
        <taxon>Eukaryota</taxon>
        <taxon>Fungi</taxon>
        <taxon>Fungi incertae sedis</taxon>
        <taxon>Mucoromycota</taxon>
        <taxon>Mortierellomycotina</taxon>
        <taxon>Mortierellomycetes</taxon>
        <taxon>Mortierellales</taxon>
        <taxon>Mortierellaceae</taxon>
        <taxon>Mortierella</taxon>
    </lineage>
</organism>
<name>A0A9P7ZXC0_MORAP</name>
<gene>
    <name evidence="3" type="ORF">KVV02_000943</name>
</gene>
<feature type="compositionally biased region" description="Low complexity" evidence="1">
    <location>
        <begin position="241"/>
        <end position="254"/>
    </location>
</feature>
<dbReference type="AlphaFoldDB" id="A0A9P7ZXC0"/>
<accession>A0A9P7ZXC0</accession>
<evidence type="ECO:0000313" key="4">
    <source>
        <dbReference type="Proteomes" id="UP000717515"/>
    </source>
</evidence>
<evidence type="ECO:0000313" key="3">
    <source>
        <dbReference type="EMBL" id="KAG9319370.1"/>
    </source>
</evidence>
<evidence type="ECO:0000256" key="1">
    <source>
        <dbReference type="SAM" id="MobiDB-lite"/>
    </source>
</evidence>
<proteinExistence type="predicted"/>
<feature type="domain" description="Ty3 transposon capsid-like protein" evidence="2">
    <location>
        <begin position="15"/>
        <end position="194"/>
    </location>
</feature>
<feature type="region of interest" description="Disordered" evidence="1">
    <location>
        <begin position="227"/>
        <end position="262"/>
    </location>
</feature>
<sequence>MTAFVSLFATPVPENATMPAIKIRPPEPYEGERDGFKCEAWLATLRRYLIGAHVPVAERTLHSVMLLKGTAALWWEGLRLPDDTHIDVFVSSFREAFRPRNFIESVRAELLRIKMTSTLAEYVTRFRRLIAVLTPEGAGGLNVAVEEFGRTVFMQGLTPELHRMIFANMQLATANIEDVINAAEYYTNFIGTSSSSATPLAPPRHNPMAMDIDNIQVVVNAIMQAQQQHGYRPHNQHRPRPSNNRYNNSNNRNNWAPTPRLTPAERQRLIETGGCFRCRKSGHQAWEGVCANFIETNEGAPSGNPPSGQA</sequence>
<dbReference type="PANTHER" id="PTHR33223:SF6">
    <property type="entry name" value="CCHC-TYPE DOMAIN-CONTAINING PROTEIN"/>
    <property type="match status" value="1"/>
</dbReference>
<dbReference type="Proteomes" id="UP000717515">
    <property type="component" value="Unassembled WGS sequence"/>
</dbReference>
<dbReference type="EMBL" id="JAIFTL010000476">
    <property type="protein sequence ID" value="KAG9319370.1"/>
    <property type="molecule type" value="Genomic_DNA"/>
</dbReference>